<gene>
    <name evidence="1" type="ORF">Celaphus_00013684</name>
</gene>
<evidence type="ECO:0000313" key="1">
    <source>
        <dbReference type="EMBL" id="OWK04004.1"/>
    </source>
</evidence>
<dbReference type="Proteomes" id="UP000242450">
    <property type="component" value="Chromosome 22"/>
</dbReference>
<organism evidence="1 2">
    <name type="scientific">Cervus elaphus hippelaphus</name>
    <name type="common">European red deer</name>
    <dbReference type="NCBI Taxonomy" id="46360"/>
    <lineage>
        <taxon>Eukaryota</taxon>
        <taxon>Metazoa</taxon>
        <taxon>Chordata</taxon>
        <taxon>Craniata</taxon>
        <taxon>Vertebrata</taxon>
        <taxon>Euteleostomi</taxon>
        <taxon>Mammalia</taxon>
        <taxon>Eutheria</taxon>
        <taxon>Laurasiatheria</taxon>
        <taxon>Artiodactyla</taxon>
        <taxon>Ruminantia</taxon>
        <taxon>Pecora</taxon>
        <taxon>Cervidae</taxon>
        <taxon>Cervinae</taxon>
        <taxon>Cervus</taxon>
    </lineage>
</organism>
<evidence type="ECO:0000313" key="2">
    <source>
        <dbReference type="Proteomes" id="UP000242450"/>
    </source>
</evidence>
<dbReference type="EMBL" id="MKHE01000022">
    <property type="protein sequence ID" value="OWK04004.1"/>
    <property type="molecule type" value="Genomic_DNA"/>
</dbReference>
<keyword evidence="2" id="KW-1185">Reference proteome</keyword>
<accession>A0A212CDU7</accession>
<comment type="caution">
    <text evidence="1">The sequence shown here is derived from an EMBL/GenBank/DDBJ whole genome shotgun (WGS) entry which is preliminary data.</text>
</comment>
<reference evidence="1 2" key="1">
    <citation type="journal article" date="2018" name="Mol. Genet. Genomics">
        <title>The red deer Cervus elaphus genome CerEla1.0: sequencing, annotating, genes, and chromosomes.</title>
        <authorList>
            <person name="Bana N.A."/>
            <person name="Nyiri A."/>
            <person name="Nagy J."/>
            <person name="Frank K."/>
            <person name="Nagy T."/>
            <person name="Steger V."/>
            <person name="Schiller M."/>
            <person name="Lakatos P."/>
            <person name="Sugar L."/>
            <person name="Horn P."/>
            <person name="Barta E."/>
            <person name="Orosz L."/>
        </authorList>
    </citation>
    <scope>NUCLEOTIDE SEQUENCE [LARGE SCALE GENOMIC DNA]</scope>
    <source>
        <strain evidence="1">Hungarian</strain>
    </source>
</reference>
<proteinExistence type="predicted"/>
<sequence>MGAGTGCRCATTTR</sequence>
<protein>
    <submittedName>
        <fullName evidence="1">Uncharacterized protein</fullName>
    </submittedName>
</protein>
<name>A0A212CDU7_CEREH</name>